<feature type="domain" description="Histidine kinase" evidence="9">
    <location>
        <begin position="495"/>
        <end position="700"/>
    </location>
</feature>
<evidence type="ECO:0000259" key="9">
    <source>
        <dbReference type="PROSITE" id="PS50109"/>
    </source>
</evidence>
<feature type="domain" description="PAS" evidence="10">
    <location>
        <begin position="257"/>
        <end position="303"/>
    </location>
</feature>
<evidence type="ECO:0000313" key="13">
    <source>
        <dbReference type="Proteomes" id="UP001338137"/>
    </source>
</evidence>
<dbReference type="Pfam" id="PF00989">
    <property type="entry name" value="PAS"/>
    <property type="match status" value="2"/>
</dbReference>
<evidence type="ECO:0000313" key="12">
    <source>
        <dbReference type="EMBL" id="MEC0226902.1"/>
    </source>
</evidence>
<dbReference type="InterPro" id="IPR003594">
    <property type="entry name" value="HATPase_dom"/>
</dbReference>
<dbReference type="InterPro" id="IPR036890">
    <property type="entry name" value="HATPase_C_sf"/>
</dbReference>
<dbReference type="InterPro" id="IPR052162">
    <property type="entry name" value="Sensor_kinase/Photoreceptor"/>
</dbReference>
<keyword evidence="7" id="KW-0067">ATP-binding</keyword>
<reference evidence="12 13" key="1">
    <citation type="submission" date="2023-03" db="EMBL/GenBank/DDBJ databases">
        <title>Bacillus Genome Sequencing.</title>
        <authorList>
            <person name="Dunlap C."/>
        </authorList>
    </citation>
    <scope>NUCLEOTIDE SEQUENCE [LARGE SCALE GENOMIC DNA]</scope>
    <source>
        <strain evidence="12 13">BD-533</strain>
    </source>
</reference>
<dbReference type="SUPFAM" id="SSF55785">
    <property type="entry name" value="PYP-like sensor domain (PAS domain)"/>
    <property type="match status" value="4"/>
</dbReference>
<evidence type="ECO:0000256" key="7">
    <source>
        <dbReference type="ARBA" id="ARBA00022840"/>
    </source>
</evidence>
<keyword evidence="6" id="KW-0418">Kinase</keyword>
<keyword evidence="5" id="KW-0547">Nucleotide-binding</keyword>
<dbReference type="InterPro" id="IPR000700">
    <property type="entry name" value="PAS-assoc_C"/>
</dbReference>
<dbReference type="Pfam" id="PF00512">
    <property type="entry name" value="HisKA"/>
    <property type="match status" value="1"/>
</dbReference>
<dbReference type="SMART" id="SM00091">
    <property type="entry name" value="PAS"/>
    <property type="match status" value="4"/>
</dbReference>
<dbReference type="PRINTS" id="PR00344">
    <property type="entry name" value="BCTRLSENSOR"/>
</dbReference>
<dbReference type="InterPro" id="IPR005467">
    <property type="entry name" value="His_kinase_dom"/>
</dbReference>
<dbReference type="InterPro" id="IPR036097">
    <property type="entry name" value="HisK_dim/P_sf"/>
</dbReference>
<dbReference type="SMART" id="SM00086">
    <property type="entry name" value="PAC"/>
    <property type="match status" value="3"/>
</dbReference>
<dbReference type="SMART" id="SM00388">
    <property type="entry name" value="HisKA"/>
    <property type="match status" value="1"/>
</dbReference>
<dbReference type="EMBL" id="JARLKY010000013">
    <property type="protein sequence ID" value="MEC0226902.1"/>
    <property type="molecule type" value="Genomic_DNA"/>
</dbReference>
<comment type="catalytic activity">
    <reaction evidence="1">
        <text>ATP + protein L-histidine = ADP + protein N-phospho-L-histidine.</text>
        <dbReference type="EC" id="2.7.13.3"/>
    </reaction>
</comment>
<dbReference type="PROSITE" id="PS50112">
    <property type="entry name" value="PAS"/>
    <property type="match status" value="2"/>
</dbReference>
<protein>
    <recommendedName>
        <fullName evidence="2">histidine kinase</fullName>
        <ecNumber evidence="2">2.7.13.3</ecNumber>
    </recommendedName>
</protein>
<dbReference type="InterPro" id="IPR000014">
    <property type="entry name" value="PAS"/>
</dbReference>
<gene>
    <name evidence="12" type="ORF">P4I72_07190</name>
</gene>
<dbReference type="InterPro" id="IPR003661">
    <property type="entry name" value="HisK_dim/P_dom"/>
</dbReference>
<keyword evidence="3" id="KW-0597">Phosphoprotein</keyword>
<dbReference type="CDD" id="cd00082">
    <property type="entry name" value="HisKA"/>
    <property type="match status" value="1"/>
</dbReference>
<feature type="domain" description="PAS" evidence="10">
    <location>
        <begin position="110"/>
        <end position="170"/>
    </location>
</feature>
<sequence>MANEKESTMIGVIILDDRWHYTYVNEYAAALLGRCSADLVGKVIWAEFPLAMRYACYEQFHKSFQHNTEVYFEEYIQSINQWFQVSAYPFEGHLHIRLHKQISMEMSFLQERTAQMYIEHAQDIITLTTRDGIFRYVSPAIQRLLGFEVDEILGIHIFAYCHPEDIEALRGSFMEEDGLFLNNDQGIMTCRFLHKNGWYVWFEMNYKWMLSEEGERSQKLCIWRDITERKLVEERFVQAQRLGQFGSFERELTKNYILWSDEIYRIHGLAPQEQMNLRDAIQLIVPEDREKVGLALEKAVRQGKVEVEYRITRADGELRYIKTQIERSRTDSNRLIVRGLMHDITGHKLIEEELKKSKANLQISQEIAGLGHYSWDVIRNELQWSDELFTLLHIQRDSYTSQMDLFIHIVHSDDILKVKEALREALQAGSLDMTVRIIVDGGIRTIHTMAKTTYDEWGRPLRVFGTVQDITLQKQTEELLRRTEKLNVAGQLAAGIAHEIRNPLTALKGFAKLMCHANEESKLRYFQIMQEEFNRIELILGELLILAKPQVLAYQPHDVIAILREVIELLNTEAIISNVIIDLTYEPDLPLVRSESSQLKQVFINVIKNAIEAMPTGGNLRIIVRKTANHVAFFFEDQGQGISEERLPRIGEPFYTTKEKGTGLGMMVSFAIIDEHQGHIAYQSKLGVGTTVHIQLPASVEG</sequence>
<dbReference type="EC" id="2.7.13.3" evidence="2"/>
<evidence type="ECO:0000256" key="4">
    <source>
        <dbReference type="ARBA" id="ARBA00022679"/>
    </source>
</evidence>
<dbReference type="Gene3D" id="3.30.565.10">
    <property type="entry name" value="Histidine kinase-like ATPase, C-terminal domain"/>
    <property type="match status" value="1"/>
</dbReference>
<dbReference type="Gene3D" id="2.10.70.100">
    <property type="match status" value="2"/>
</dbReference>
<feature type="domain" description="PAC" evidence="11">
    <location>
        <begin position="186"/>
        <end position="238"/>
    </location>
</feature>
<accession>A0ABU6G0S6</accession>
<dbReference type="InterPro" id="IPR013767">
    <property type="entry name" value="PAS_fold"/>
</dbReference>
<dbReference type="NCBIfam" id="TIGR00229">
    <property type="entry name" value="sensory_box"/>
    <property type="match status" value="2"/>
</dbReference>
<dbReference type="InterPro" id="IPR035965">
    <property type="entry name" value="PAS-like_dom_sf"/>
</dbReference>
<dbReference type="Proteomes" id="UP001338137">
    <property type="component" value="Unassembled WGS sequence"/>
</dbReference>
<dbReference type="Gene3D" id="3.30.450.20">
    <property type="entry name" value="PAS domain"/>
    <property type="match status" value="4"/>
</dbReference>
<evidence type="ECO:0000259" key="10">
    <source>
        <dbReference type="PROSITE" id="PS50112"/>
    </source>
</evidence>
<dbReference type="PANTHER" id="PTHR43304:SF1">
    <property type="entry name" value="PAC DOMAIN-CONTAINING PROTEIN"/>
    <property type="match status" value="1"/>
</dbReference>
<feature type="domain" description="PAC" evidence="11">
    <location>
        <begin position="429"/>
        <end position="482"/>
    </location>
</feature>
<evidence type="ECO:0000256" key="2">
    <source>
        <dbReference type="ARBA" id="ARBA00012438"/>
    </source>
</evidence>
<evidence type="ECO:0000256" key="5">
    <source>
        <dbReference type="ARBA" id="ARBA00022741"/>
    </source>
</evidence>
<evidence type="ECO:0000256" key="3">
    <source>
        <dbReference type="ARBA" id="ARBA00022553"/>
    </source>
</evidence>
<dbReference type="CDD" id="cd00130">
    <property type="entry name" value="PAS"/>
    <property type="match status" value="4"/>
</dbReference>
<evidence type="ECO:0000256" key="8">
    <source>
        <dbReference type="ARBA" id="ARBA00023012"/>
    </source>
</evidence>
<dbReference type="InterPro" id="IPR004358">
    <property type="entry name" value="Sig_transdc_His_kin-like_C"/>
</dbReference>
<organism evidence="12 13">
    <name type="scientific">Paenibacillus alba</name>
    <dbReference type="NCBI Taxonomy" id="1197127"/>
    <lineage>
        <taxon>Bacteria</taxon>
        <taxon>Bacillati</taxon>
        <taxon>Bacillota</taxon>
        <taxon>Bacilli</taxon>
        <taxon>Bacillales</taxon>
        <taxon>Paenibacillaceae</taxon>
        <taxon>Paenibacillus</taxon>
    </lineage>
</organism>
<keyword evidence="13" id="KW-1185">Reference proteome</keyword>
<dbReference type="Pfam" id="PF02518">
    <property type="entry name" value="HATPase_c"/>
    <property type="match status" value="1"/>
</dbReference>
<dbReference type="Pfam" id="PF08447">
    <property type="entry name" value="PAS_3"/>
    <property type="match status" value="1"/>
</dbReference>
<keyword evidence="4" id="KW-0808">Transferase</keyword>
<dbReference type="PROSITE" id="PS50113">
    <property type="entry name" value="PAC"/>
    <property type="match status" value="3"/>
</dbReference>
<keyword evidence="8" id="KW-0902">Two-component regulatory system</keyword>
<evidence type="ECO:0000256" key="1">
    <source>
        <dbReference type="ARBA" id="ARBA00000085"/>
    </source>
</evidence>
<name>A0ABU6G0S6_9BACL</name>
<dbReference type="Pfam" id="PF13188">
    <property type="entry name" value="PAS_8"/>
    <property type="match status" value="1"/>
</dbReference>
<dbReference type="RefSeq" id="WP_326071295.1">
    <property type="nucleotide sequence ID" value="NZ_JARLKY010000013.1"/>
</dbReference>
<dbReference type="PROSITE" id="PS50109">
    <property type="entry name" value="HIS_KIN"/>
    <property type="match status" value="1"/>
</dbReference>
<dbReference type="InterPro" id="IPR013655">
    <property type="entry name" value="PAS_fold_3"/>
</dbReference>
<comment type="caution">
    <text evidence="12">The sequence shown here is derived from an EMBL/GenBank/DDBJ whole genome shotgun (WGS) entry which is preliminary data.</text>
</comment>
<dbReference type="SMART" id="SM00387">
    <property type="entry name" value="HATPase_c"/>
    <property type="match status" value="1"/>
</dbReference>
<evidence type="ECO:0000256" key="6">
    <source>
        <dbReference type="ARBA" id="ARBA00022777"/>
    </source>
</evidence>
<evidence type="ECO:0000259" key="11">
    <source>
        <dbReference type="PROSITE" id="PS50113"/>
    </source>
</evidence>
<feature type="domain" description="PAC" evidence="11">
    <location>
        <begin position="305"/>
        <end position="356"/>
    </location>
</feature>
<dbReference type="SUPFAM" id="SSF55874">
    <property type="entry name" value="ATPase domain of HSP90 chaperone/DNA topoisomerase II/histidine kinase"/>
    <property type="match status" value="1"/>
</dbReference>
<dbReference type="PANTHER" id="PTHR43304">
    <property type="entry name" value="PHYTOCHROME-LIKE PROTEIN CPH1"/>
    <property type="match status" value="1"/>
</dbReference>
<dbReference type="Gene3D" id="1.10.287.130">
    <property type="match status" value="1"/>
</dbReference>
<proteinExistence type="predicted"/>
<dbReference type="InterPro" id="IPR001610">
    <property type="entry name" value="PAC"/>
</dbReference>
<dbReference type="SUPFAM" id="SSF47384">
    <property type="entry name" value="Homodimeric domain of signal transducing histidine kinase"/>
    <property type="match status" value="1"/>
</dbReference>